<name>A0A0G2QW96_9RICK</name>
<feature type="domain" description="Msp4/OMP-like" evidence="1">
    <location>
        <begin position="22"/>
        <end position="150"/>
    </location>
</feature>
<protein>
    <submittedName>
        <fullName evidence="2">Outer surface protein</fullName>
    </submittedName>
</protein>
<dbReference type="SUPFAM" id="SSF56925">
    <property type="entry name" value="OMPA-like"/>
    <property type="match status" value="1"/>
</dbReference>
<feature type="non-terminal residue" evidence="2">
    <location>
        <position position="186"/>
    </location>
</feature>
<organism evidence="2">
    <name type="scientific">Wolbachia endosymbiont of Trichogramma evanescens</name>
    <dbReference type="NCBI Taxonomy" id="125597"/>
    <lineage>
        <taxon>Bacteria</taxon>
        <taxon>Pseudomonadati</taxon>
        <taxon>Pseudomonadota</taxon>
        <taxon>Alphaproteobacteria</taxon>
        <taxon>Rickettsiales</taxon>
        <taxon>Anaplasmataceae</taxon>
        <taxon>Wolbachieae</taxon>
        <taxon>Wolbachia</taxon>
    </lineage>
</organism>
<feature type="non-terminal residue" evidence="2">
    <location>
        <position position="1"/>
    </location>
</feature>
<dbReference type="InterPro" id="IPR011250">
    <property type="entry name" value="OMP/PagP_B-barrel"/>
</dbReference>
<reference evidence="2" key="1">
    <citation type="submission" date="2013-01" db="EMBL/GenBank/DDBJ databases">
        <authorList>
            <person name="Darsouei R."/>
            <person name="Karimi J."/>
        </authorList>
    </citation>
    <scope>NUCLEOTIDE SEQUENCE</scope>
</reference>
<dbReference type="EMBL" id="KC488736">
    <property type="protein sequence ID" value="AIA99384.1"/>
    <property type="molecule type" value="Genomic_DNA"/>
</dbReference>
<gene>
    <name evidence="2" type="primary">wsp</name>
</gene>
<evidence type="ECO:0000259" key="1">
    <source>
        <dbReference type="Pfam" id="PF01617"/>
    </source>
</evidence>
<dbReference type="Pfam" id="PF01617">
    <property type="entry name" value="Surface_Ag_2"/>
    <property type="match status" value="1"/>
</dbReference>
<proteinExistence type="predicted"/>
<sequence>IIYLFSQKLMVLHYKKDTNVYSPLKASFLAGGGAFGYKMDDIRVDVEGVYSYLNKNDVKDAKFTPDTTVDNGTTIFWRLNDDYYDIIDEDMPTPPYVVGGGAAYIITPPLETAENQKNGKFFAAGQKLLVSAMTSSRNLLYAGALYFGSVLLIMMEKKKILKEDPKRLLIKAQLKSYTPLIFQKLE</sequence>
<dbReference type="AlphaFoldDB" id="A0A0G2QW96"/>
<evidence type="ECO:0000313" key="2">
    <source>
        <dbReference type="EMBL" id="AIA99384.1"/>
    </source>
</evidence>
<accession>A0A0G2QW96</accession>
<dbReference type="InterPro" id="IPR002566">
    <property type="entry name" value="Msp4_OMP-like"/>
</dbReference>